<feature type="chain" id="PRO_5025438103" evidence="10">
    <location>
        <begin position="19"/>
        <end position="706"/>
    </location>
</feature>
<organism evidence="13 14">
    <name type="scientific">Ophiobolus disseminans</name>
    <dbReference type="NCBI Taxonomy" id="1469910"/>
    <lineage>
        <taxon>Eukaryota</taxon>
        <taxon>Fungi</taxon>
        <taxon>Dikarya</taxon>
        <taxon>Ascomycota</taxon>
        <taxon>Pezizomycotina</taxon>
        <taxon>Dothideomycetes</taxon>
        <taxon>Pleosporomycetidae</taxon>
        <taxon>Pleosporales</taxon>
        <taxon>Pleosporineae</taxon>
        <taxon>Phaeosphaeriaceae</taxon>
        <taxon>Ophiobolus</taxon>
    </lineage>
</organism>
<proteinExistence type="predicted"/>
<feature type="disulfide bond" evidence="8">
    <location>
        <begin position="557"/>
        <end position="571"/>
    </location>
</feature>
<keyword evidence="7" id="KW-0170">Cobalt</keyword>
<feature type="disulfide bond" evidence="8">
    <location>
        <begin position="84"/>
        <end position="98"/>
    </location>
</feature>
<feature type="domain" description="Chitin-binding type-1" evidence="11">
    <location>
        <begin position="661"/>
        <end position="706"/>
    </location>
</feature>
<feature type="compositionally biased region" description="Low complexity" evidence="9">
    <location>
        <begin position="373"/>
        <end position="404"/>
    </location>
</feature>
<name>A0A6A6ZKK2_9PLEO</name>
<dbReference type="SUPFAM" id="SSF88713">
    <property type="entry name" value="Glycoside hydrolase/deacetylase"/>
    <property type="match status" value="1"/>
</dbReference>
<sequence length="706" mass="72354">MRLSTLLAGSVLAPLAAAHGGVPGVPKIIGLAPNDVAALKSRNIFGGRAARSDHGSRHVHARQADTEGRCGKEFGCQVCAADECCSSGGWCGKGQDYCQAPDSQFDYGPAADANVLPTGGTTRNIARPKNGAVLYGGDGIYVCTKPGMVAITYDDGPYIYTNKLLDTFAAYNMKATFFVTGINLYKGAIDSASTAWPAVIRRMYAEGHQLASHTWSHQDLSAITKEQRYEQMVRLEMSLSNILGFFPTYMRPPFSSCSAASGCPQDMADLGYHISYFDLDTDDYNNITPEKAQRPKDLITAALQPSNPATDEFLAIGHDIHYQTVYNMTTFMLDLMVAKGYRGVTMGECLGDPVANWYRTGSRVATSSVFTPPACASTRASSSSGSRTSTAATSTPTAVSTDASCGPASGFTCRGFAEGECCSQYGYCGATDGHCGTGCQSGFGKCGLSSSSSSSLRTSSSASQSSSRASSSSAVLSTRASSSSAAASSTSRPLSSSTSSRISSASSSTRASSTTPGASTRASSSAASSTPSRITSPDATCGGTKGYTCLGFAEGECCSSSLWCGNTAAHCGTGCNPLFGKCTSSGSSSSVRVASSSASRAASSSTRAASSSNRAASSSTRAASSSSTRPASSTPRASSTIATSARSSSSAPKPSGVVSTNGQCGGTNRFICTGFTGGECCSQYGWCGSTTGHCGTGCQSTFGKCT</sequence>
<keyword evidence="4 10" id="KW-0732">Signal</keyword>
<evidence type="ECO:0000259" key="11">
    <source>
        <dbReference type="PROSITE" id="PS50941"/>
    </source>
</evidence>
<feature type="domain" description="Chitin-binding type-1" evidence="11">
    <location>
        <begin position="402"/>
        <end position="448"/>
    </location>
</feature>
<dbReference type="PANTHER" id="PTHR46471:SF8">
    <property type="entry name" value="CHITIN DEACETYLASE"/>
    <property type="match status" value="1"/>
</dbReference>
<evidence type="ECO:0000256" key="7">
    <source>
        <dbReference type="ARBA" id="ARBA00023285"/>
    </source>
</evidence>
<evidence type="ECO:0000256" key="5">
    <source>
        <dbReference type="ARBA" id="ARBA00022801"/>
    </source>
</evidence>
<accession>A0A6A6ZKK2</accession>
<keyword evidence="14" id="KW-1185">Reference proteome</keyword>
<feature type="domain" description="Chitin-binding type-1" evidence="11">
    <location>
        <begin position="538"/>
        <end position="584"/>
    </location>
</feature>
<dbReference type="PANTHER" id="PTHR46471">
    <property type="entry name" value="CHITIN DEACETYLASE"/>
    <property type="match status" value="1"/>
</dbReference>
<keyword evidence="8" id="KW-1015">Disulfide bond</keyword>
<dbReference type="PROSITE" id="PS50941">
    <property type="entry name" value="CHIT_BIND_I_2"/>
    <property type="match status" value="4"/>
</dbReference>
<evidence type="ECO:0000256" key="2">
    <source>
        <dbReference type="ARBA" id="ARBA00022669"/>
    </source>
</evidence>
<gene>
    <name evidence="13" type="ORF">CC86DRAFT_331286</name>
</gene>
<feature type="compositionally biased region" description="Low complexity" evidence="9">
    <location>
        <begin position="597"/>
        <end position="651"/>
    </location>
</feature>
<keyword evidence="2 8" id="KW-0147">Chitin-binding</keyword>
<evidence type="ECO:0000256" key="9">
    <source>
        <dbReference type="SAM" id="MobiDB-lite"/>
    </source>
</evidence>
<feature type="signal peptide" evidence="10">
    <location>
        <begin position="1"/>
        <end position="18"/>
    </location>
</feature>
<keyword evidence="5 13" id="KW-0378">Hydrolase</keyword>
<feature type="disulfide bond" evidence="8">
    <location>
        <begin position="421"/>
        <end position="435"/>
    </location>
</feature>
<dbReference type="InterPro" id="IPR018371">
    <property type="entry name" value="Chitin-binding_1_CS"/>
</dbReference>
<dbReference type="AlphaFoldDB" id="A0A6A6ZKK2"/>
<keyword evidence="3" id="KW-0479">Metal-binding</keyword>
<evidence type="ECO:0000256" key="8">
    <source>
        <dbReference type="PROSITE-ProRule" id="PRU00261"/>
    </source>
</evidence>
<evidence type="ECO:0000313" key="13">
    <source>
        <dbReference type="EMBL" id="KAF2821621.1"/>
    </source>
</evidence>
<feature type="domain" description="NodB homology" evidence="12">
    <location>
        <begin position="147"/>
        <end position="344"/>
    </location>
</feature>
<dbReference type="GO" id="GO:0008061">
    <property type="term" value="F:chitin binding"/>
    <property type="evidence" value="ECO:0007669"/>
    <property type="project" value="UniProtKB-UniRule"/>
</dbReference>
<dbReference type="InterPro" id="IPR001002">
    <property type="entry name" value="Chitin-bd_1"/>
</dbReference>
<dbReference type="CDD" id="cd10951">
    <property type="entry name" value="CE4_ClCDA_like"/>
    <property type="match status" value="1"/>
</dbReference>
<dbReference type="CDD" id="cd00035">
    <property type="entry name" value="ChtBD1"/>
    <property type="match status" value="1"/>
</dbReference>
<reference evidence="13" key="1">
    <citation type="journal article" date="2020" name="Stud. Mycol.">
        <title>101 Dothideomycetes genomes: a test case for predicting lifestyles and emergence of pathogens.</title>
        <authorList>
            <person name="Haridas S."/>
            <person name="Albert R."/>
            <person name="Binder M."/>
            <person name="Bloem J."/>
            <person name="Labutti K."/>
            <person name="Salamov A."/>
            <person name="Andreopoulos B."/>
            <person name="Baker S."/>
            <person name="Barry K."/>
            <person name="Bills G."/>
            <person name="Bluhm B."/>
            <person name="Cannon C."/>
            <person name="Castanera R."/>
            <person name="Culley D."/>
            <person name="Daum C."/>
            <person name="Ezra D."/>
            <person name="Gonzalez J."/>
            <person name="Henrissat B."/>
            <person name="Kuo A."/>
            <person name="Liang C."/>
            <person name="Lipzen A."/>
            <person name="Lutzoni F."/>
            <person name="Magnuson J."/>
            <person name="Mondo S."/>
            <person name="Nolan M."/>
            <person name="Ohm R."/>
            <person name="Pangilinan J."/>
            <person name="Park H.-J."/>
            <person name="Ramirez L."/>
            <person name="Alfaro M."/>
            <person name="Sun H."/>
            <person name="Tritt A."/>
            <person name="Yoshinaga Y."/>
            <person name="Zwiers L.-H."/>
            <person name="Turgeon B."/>
            <person name="Goodwin S."/>
            <person name="Spatafora J."/>
            <person name="Crous P."/>
            <person name="Grigoriev I."/>
        </authorList>
    </citation>
    <scope>NUCLEOTIDE SEQUENCE</scope>
    <source>
        <strain evidence="13">CBS 113818</strain>
    </source>
</reference>
<feature type="region of interest" description="Disordered" evidence="9">
    <location>
        <begin position="486"/>
        <end position="537"/>
    </location>
</feature>
<evidence type="ECO:0000256" key="1">
    <source>
        <dbReference type="ARBA" id="ARBA00001941"/>
    </source>
</evidence>
<evidence type="ECO:0000313" key="14">
    <source>
        <dbReference type="Proteomes" id="UP000799424"/>
    </source>
</evidence>
<feature type="region of interest" description="Disordered" evidence="9">
    <location>
        <begin position="597"/>
        <end position="660"/>
    </location>
</feature>
<evidence type="ECO:0000256" key="4">
    <source>
        <dbReference type="ARBA" id="ARBA00022729"/>
    </source>
</evidence>
<dbReference type="CDD" id="cd11618">
    <property type="entry name" value="ChtBD1_1"/>
    <property type="match status" value="3"/>
</dbReference>
<dbReference type="EMBL" id="MU006236">
    <property type="protein sequence ID" value="KAF2821621.1"/>
    <property type="molecule type" value="Genomic_DNA"/>
</dbReference>
<dbReference type="OrthoDB" id="407355at2759"/>
<feature type="region of interest" description="Disordered" evidence="9">
    <location>
        <begin position="373"/>
        <end position="405"/>
    </location>
</feature>
<protein>
    <submittedName>
        <fullName evidence="13">Glycoside hydrolase/deacetylase</fullName>
    </submittedName>
</protein>
<comment type="cofactor">
    <cofactor evidence="1">
        <name>Co(2+)</name>
        <dbReference type="ChEBI" id="CHEBI:48828"/>
    </cofactor>
</comment>
<feature type="compositionally biased region" description="Low complexity" evidence="9">
    <location>
        <begin position="486"/>
        <end position="536"/>
    </location>
</feature>
<feature type="disulfide bond" evidence="8">
    <location>
        <begin position="79"/>
        <end position="91"/>
    </location>
</feature>
<keyword evidence="6" id="KW-0119">Carbohydrate metabolism</keyword>
<comment type="caution">
    <text evidence="8">Lacks conserved residue(s) required for the propagation of feature annotation.</text>
</comment>
<dbReference type="GO" id="GO:0016810">
    <property type="term" value="F:hydrolase activity, acting on carbon-nitrogen (but not peptide) bonds"/>
    <property type="evidence" value="ECO:0007669"/>
    <property type="project" value="InterPro"/>
</dbReference>
<dbReference type="Pfam" id="PF01522">
    <property type="entry name" value="Polysacc_deac_1"/>
    <property type="match status" value="1"/>
</dbReference>
<evidence type="ECO:0000256" key="3">
    <source>
        <dbReference type="ARBA" id="ARBA00022723"/>
    </source>
</evidence>
<dbReference type="PROSITE" id="PS51677">
    <property type="entry name" value="NODB"/>
    <property type="match status" value="1"/>
</dbReference>
<dbReference type="SUPFAM" id="SSF57016">
    <property type="entry name" value="Plant lectins/antimicrobial peptides"/>
    <property type="match status" value="4"/>
</dbReference>
<dbReference type="InterPro" id="IPR036861">
    <property type="entry name" value="Endochitinase-like_sf"/>
</dbReference>
<dbReference type="InterPro" id="IPR002509">
    <property type="entry name" value="NODB_dom"/>
</dbReference>
<feature type="domain" description="Chitin-binding type-1" evidence="11">
    <location>
        <begin position="67"/>
        <end position="112"/>
    </location>
</feature>
<feature type="disulfide bond" evidence="8">
    <location>
        <begin position="70"/>
        <end position="85"/>
    </location>
</feature>
<dbReference type="InterPro" id="IPR011330">
    <property type="entry name" value="Glyco_hydro/deAcase_b/a-brl"/>
</dbReference>
<evidence type="ECO:0000259" key="12">
    <source>
        <dbReference type="PROSITE" id="PS51677"/>
    </source>
</evidence>
<dbReference type="Gene3D" id="3.20.20.370">
    <property type="entry name" value="Glycoside hydrolase/deacetylase"/>
    <property type="match status" value="1"/>
</dbReference>
<dbReference type="PROSITE" id="PS00026">
    <property type="entry name" value="CHIT_BIND_I_1"/>
    <property type="match status" value="1"/>
</dbReference>
<evidence type="ECO:0000256" key="6">
    <source>
        <dbReference type="ARBA" id="ARBA00023277"/>
    </source>
</evidence>
<dbReference type="GO" id="GO:0005975">
    <property type="term" value="P:carbohydrate metabolic process"/>
    <property type="evidence" value="ECO:0007669"/>
    <property type="project" value="InterPro"/>
</dbReference>
<dbReference type="Gene3D" id="3.30.60.10">
    <property type="entry name" value="Endochitinase-like"/>
    <property type="match status" value="4"/>
</dbReference>
<feature type="disulfide bond" evidence="8">
    <location>
        <begin position="680"/>
        <end position="694"/>
    </location>
</feature>
<dbReference type="Proteomes" id="UP000799424">
    <property type="component" value="Unassembled WGS sequence"/>
</dbReference>
<dbReference type="SMART" id="SM00270">
    <property type="entry name" value="ChtBD1"/>
    <property type="match status" value="4"/>
</dbReference>
<evidence type="ECO:0000256" key="10">
    <source>
        <dbReference type="SAM" id="SignalP"/>
    </source>
</evidence>
<dbReference type="GO" id="GO:0046872">
    <property type="term" value="F:metal ion binding"/>
    <property type="evidence" value="ECO:0007669"/>
    <property type="project" value="UniProtKB-KW"/>
</dbReference>